<evidence type="ECO:0000259" key="3">
    <source>
        <dbReference type="Pfam" id="PF00501"/>
    </source>
</evidence>
<dbReference type="STRING" id="358681.BBR47_25300"/>
<dbReference type="PANTHER" id="PTHR43201">
    <property type="entry name" value="ACYL-COA SYNTHETASE"/>
    <property type="match status" value="1"/>
</dbReference>
<dbReference type="Gene3D" id="2.30.38.10">
    <property type="entry name" value="Luciferase, Domain 3"/>
    <property type="match status" value="1"/>
</dbReference>
<dbReference type="KEGG" id="bbe:BBR47_25300"/>
<evidence type="ECO:0000313" key="6">
    <source>
        <dbReference type="Proteomes" id="UP000001877"/>
    </source>
</evidence>
<dbReference type="GO" id="GO:0031956">
    <property type="term" value="F:medium-chain fatty acid-CoA ligase activity"/>
    <property type="evidence" value="ECO:0007669"/>
    <property type="project" value="TreeGrafter"/>
</dbReference>
<name>C0ZCJ8_BREBN</name>
<dbReference type="InterPro" id="IPR025110">
    <property type="entry name" value="AMP-bd_C"/>
</dbReference>
<feature type="domain" description="AMP-dependent synthetase/ligase" evidence="3">
    <location>
        <begin position="12"/>
        <end position="401"/>
    </location>
</feature>
<dbReference type="PANTHER" id="PTHR43201:SF5">
    <property type="entry name" value="MEDIUM-CHAIN ACYL-COA LIGASE ACSF2, MITOCHONDRIAL"/>
    <property type="match status" value="1"/>
</dbReference>
<dbReference type="PROSITE" id="PS00455">
    <property type="entry name" value="AMP_BINDING"/>
    <property type="match status" value="1"/>
</dbReference>
<dbReference type="HOGENOM" id="CLU_000022_59_7_9"/>
<dbReference type="FunFam" id="3.40.50.12780:FF:000003">
    <property type="entry name" value="Long-chain-fatty-acid--CoA ligase FadD"/>
    <property type="match status" value="1"/>
</dbReference>
<evidence type="ECO:0000256" key="1">
    <source>
        <dbReference type="ARBA" id="ARBA00006432"/>
    </source>
</evidence>
<dbReference type="InterPro" id="IPR020845">
    <property type="entry name" value="AMP-binding_CS"/>
</dbReference>
<comment type="similarity">
    <text evidence="1">Belongs to the ATP-dependent AMP-binding enzyme family.</text>
</comment>
<dbReference type="Gene3D" id="3.30.300.30">
    <property type="match status" value="1"/>
</dbReference>
<keyword evidence="6" id="KW-1185">Reference proteome</keyword>
<dbReference type="EC" id="6.2.1.3" evidence="5"/>
<dbReference type="Gene3D" id="3.40.50.980">
    <property type="match status" value="2"/>
</dbReference>
<dbReference type="eggNOG" id="COG0318">
    <property type="taxonomic scope" value="Bacteria"/>
</dbReference>
<dbReference type="AlphaFoldDB" id="C0ZCJ8"/>
<proteinExistence type="inferred from homology"/>
<reference evidence="5 6" key="1">
    <citation type="submission" date="2005-03" db="EMBL/GenBank/DDBJ databases">
        <title>Brevibacillus brevis strain 47, complete genome.</title>
        <authorList>
            <person name="Hosoyama A."/>
            <person name="Yamada R."/>
            <person name="Hongo Y."/>
            <person name="Terui Y."/>
            <person name="Ankai A."/>
            <person name="Masuyama W."/>
            <person name="Sekiguchi M."/>
            <person name="Takeda T."/>
            <person name="Asano K."/>
            <person name="Ohji S."/>
            <person name="Ichikawa N."/>
            <person name="Narita S."/>
            <person name="Aoki N."/>
            <person name="Miura H."/>
            <person name="Matsushita S."/>
            <person name="Sekigawa T."/>
            <person name="Yamagata H."/>
            <person name="Yoshikawa H."/>
            <person name="Udaka S."/>
            <person name="Tanikawa S."/>
            <person name="Fujita N."/>
        </authorList>
    </citation>
    <scope>NUCLEOTIDE SEQUENCE [LARGE SCALE GENOMIC DNA]</scope>
    <source>
        <strain evidence="6">47 / JCM 6285 / NBRC 100599</strain>
    </source>
</reference>
<dbReference type="RefSeq" id="WP_012686212.1">
    <property type="nucleotide sequence ID" value="NC_012491.1"/>
</dbReference>
<dbReference type="SUPFAM" id="SSF56801">
    <property type="entry name" value="Acetyl-CoA synthetase-like"/>
    <property type="match status" value="1"/>
</dbReference>
<protein>
    <submittedName>
        <fullName evidence="5">Long-chain-fatty-acid--CoA ligase</fullName>
        <ecNumber evidence="5">6.2.1.3</ecNumber>
    </submittedName>
</protein>
<organism evidence="5 6">
    <name type="scientific">Brevibacillus brevis (strain 47 / JCM 6285 / NBRC 100599)</name>
    <dbReference type="NCBI Taxonomy" id="358681"/>
    <lineage>
        <taxon>Bacteria</taxon>
        <taxon>Bacillati</taxon>
        <taxon>Bacillota</taxon>
        <taxon>Bacilli</taxon>
        <taxon>Bacillales</taxon>
        <taxon>Paenibacillaceae</taxon>
        <taxon>Brevibacillus</taxon>
    </lineage>
</organism>
<dbReference type="Pfam" id="PF00501">
    <property type="entry name" value="AMP-binding"/>
    <property type="match status" value="1"/>
</dbReference>
<evidence type="ECO:0000259" key="4">
    <source>
        <dbReference type="Pfam" id="PF13193"/>
    </source>
</evidence>
<evidence type="ECO:0000256" key="2">
    <source>
        <dbReference type="ARBA" id="ARBA00022598"/>
    </source>
</evidence>
<gene>
    <name evidence="5" type="primary">yngI</name>
    <name evidence="5" type="ordered locus">BBR47_25300</name>
</gene>
<accession>C0ZCJ8</accession>
<evidence type="ECO:0000313" key="5">
    <source>
        <dbReference type="EMBL" id="BAH43507.1"/>
    </source>
</evidence>
<dbReference type="InterPro" id="IPR000873">
    <property type="entry name" value="AMP-dep_synth/lig_dom"/>
</dbReference>
<keyword evidence="2 5" id="KW-0436">Ligase</keyword>
<sequence>MIHMTTIGNMLDDTASKYQEKEALVYHERGLRYTFGEFQAICNQAARGFMSLGIQKGENIAIWATNVPEWVISQFATAKMGGVLVTVNTSYRVHELEYLLRQSESTTLLLMDSYRDANYLAMIQEICPELQTCEPGALQSKRLPHLKNVIYLGDEQQPGMFLWSDLLERATWVTEEERNARQAMLSPDDVINMQYTSGTTGFPKGVMLSHVNIVNNAIKVAECQRLGLADKVCIPVPFFHCFGCVMGTLACVATGATMVPVIVFDPGVVLAVVEAERCTALYGVPTMFISELNHPSFAERDLSSLRTGIMAGSLCPIEVMKKVVDQMGIRDITIAYGQTEASPVITQTVPEDSLERKVSTVGRLHAEVEAKIIDPATGDILPPGVQGELCTRGYLVMKGYYNMPEETVKAIDHEGWLHTGDLATVDEEGYYRITGRLKDMIIRGGENIYPREVEEFLYTHPKVLDVQIIGVPDVKYGEQVLACIRVKPHETLSEDEVRDYCEGKIAHYKIPRYIQFVDEYPMTASGKIQKFKLREQALELFGQSNPNQTGTA</sequence>
<dbReference type="Proteomes" id="UP000001877">
    <property type="component" value="Chromosome"/>
</dbReference>
<dbReference type="GO" id="GO:0004467">
    <property type="term" value="F:long-chain fatty acid-CoA ligase activity"/>
    <property type="evidence" value="ECO:0007669"/>
    <property type="project" value="UniProtKB-EC"/>
</dbReference>
<dbReference type="FunFam" id="3.30.300.30:FF:000008">
    <property type="entry name" value="2,3-dihydroxybenzoate-AMP ligase"/>
    <property type="match status" value="1"/>
</dbReference>
<dbReference type="InterPro" id="IPR045851">
    <property type="entry name" value="AMP-bd_C_sf"/>
</dbReference>
<dbReference type="Pfam" id="PF13193">
    <property type="entry name" value="AMP-binding_C"/>
    <property type="match status" value="1"/>
</dbReference>
<dbReference type="CDD" id="cd05917">
    <property type="entry name" value="FACL_like_2"/>
    <property type="match status" value="1"/>
</dbReference>
<dbReference type="EMBL" id="AP008955">
    <property type="protein sequence ID" value="BAH43507.1"/>
    <property type="molecule type" value="Genomic_DNA"/>
</dbReference>
<dbReference type="NCBIfam" id="NF009233">
    <property type="entry name" value="PRK12583.1"/>
    <property type="match status" value="1"/>
</dbReference>
<feature type="domain" description="AMP-binding enzyme C-terminal" evidence="4">
    <location>
        <begin position="452"/>
        <end position="527"/>
    </location>
</feature>